<dbReference type="InterPro" id="IPR036259">
    <property type="entry name" value="MFS_trans_sf"/>
</dbReference>
<dbReference type="FunFam" id="1.20.1250.20:FF:000090">
    <property type="entry name" value="MFS sugar transporter, putative"/>
    <property type="match status" value="1"/>
</dbReference>
<feature type="transmembrane region" description="Helical" evidence="8">
    <location>
        <begin position="356"/>
        <end position="383"/>
    </location>
</feature>
<keyword evidence="5 8" id="KW-1133">Transmembrane helix</keyword>
<evidence type="ECO:0000256" key="6">
    <source>
        <dbReference type="ARBA" id="ARBA00023136"/>
    </source>
</evidence>
<feature type="transmembrane region" description="Helical" evidence="8">
    <location>
        <begin position="136"/>
        <end position="158"/>
    </location>
</feature>
<dbReference type="InterPro" id="IPR020846">
    <property type="entry name" value="MFS_dom"/>
</dbReference>
<evidence type="ECO:0000256" key="7">
    <source>
        <dbReference type="RuleBase" id="RU003346"/>
    </source>
</evidence>
<dbReference type="InterPro" id="IPR050360">
    <property type="entry name" value="MFS_Sugar_Transporters"/>
</dbReference>
<feature type="domain" description="Major facilitator superfamily (MFS) profile" evidence="9">
    <location>
        <begin position="9"/>
        <end position="450"/>
    </location>
</feature>
<dbReference type="SUPFAM" id="SSF103473">
    <property type="entry name" value="MFS general substrate transporter"/>
    <property type="match status" value="1"/>
</dbReference>
<evidence type="ECO:0000256" key="2">
    <source>
        <dbReference type="ARBA" id="ARBA00010992"/>
    </source>
</evidence>
<evidence type="ECO:0000256" key="3">
    <source>
        <dbReference type="ARBA" id="ARBA00022448"/>
    </source>
</evidence>
<feature type="transmembrane region" description="Helical" evidence="8">
    <location>
        <begin position="300"/>
        <end position="318"/>
    </location>
</feature>
<dbReference type="EMBL" id="JANBVO010000036">
    <property type="protein sequence ID" value="KAJ9137163.1"/>
    <property type="molecule type" value="Genomic_DNA"/>
</dbReference>
<keyword evidence="6 8" id="KW-0472">Membrane</keyword>
<dbReference type="Proteomes" id="UP001174694">
    <property type="component" value="Unassembled WGS sequence"/>
</dbReference>
<comment type="subcellular location">
    <subcellularLocation>
        <location evidence="1">Membrane</location>
        <topology evidence="1">Multi-pass membrane protein</topology>
    </subcellularLocation>
</comment>
<dbReference type="AlphaFoldDB" id="A0AA38VJS3"/>
<organism evidence="10 11">
    <name type="scientific">Pleurostoma richardsiae</name>
    <dbReference type="NCBI Taxonomy" id="41990"/>
    <lineage>
        <taxon>Eukaryota</taxon>
        <taxon>Fungi</taxon>
        <taxon>Dikarya</taxon>
        <taxon>Ascomycota</taxon>
        <taxon>Pezizomycotina</taxon>
        <taxon>Sordariomycetes</taxon>
        <taxon>Sordariomycetidae</taxon>
        <taxon>Calosphaeriales</taxon>
        <taxon>Pleurostomataceae</taxon>
        <taxon>Pleurostoma</taxon>
    </lineage>
</organism>
<evidence type="ECO:0000313" key="10">
    <source>
        <dbReference type="EMBL" id="KAJ9137163.1"/>
    </source>
</evidence>
<gene>
    <name evidence="10" type="ORF">NKR23_g9435</name>
</gene>
<keyword evidence="3 7" id="KW-0813">Transport</keyword>
<protein>
    <submittedName>
        <fullName evidence="10">General substrate transporter</fullName>
    </submittedName>
</protein>
<feature type="transmembrane region" description="Helical" evidence="8">
    <location>
        <begin position="327"/>
        <end position="344"/>
    </location>
</feature>
<proteinExistence type="inferred from homology"/>
<evidence type="ECO:0000256" key="1">
    <source>
        <dbReference type="ARBA" id="ARBA00004141"/>
    </source>
</evidence>
<feature type="transmembrane region" description="Helical" evidence="8">
    <location>
        <begin position="104"/>
        <end position="124"/>
    </location>
</feature>
<keyword evidence="11" id="KW-1185">Reference proteome</keyword>
<feature type="transmembrane region" description="Helical" evidence="8">
    <location>
        <begin position="170"/>
        <end position="191"/>
    </location>
</feature>
<dbReference type="PANTHER" id="PTHR48022">
    <property type="entry name" value="PLASTIDIC GLUCOSE TRANSPORTER 4"/>
    <property type="match status" value="1"/>
</dbReference>
<accession>A0AA38VJS3</accession>
<keyword evidence="4 8" id="KW-0812">Transmembrane</keyword>
<feature type="transmembrane region" description="Helical" evidence="8">
    <location>
        <begin position="426"/>
        <end position="446"/>
    </location>
</feature>
<dbReference type="GO" id="GO:0016020">
    <property type="term" value="C:membrane"/>
    <property type="evidence" value="ECO:0007669"/>
    <property type="project" value="UniProtKB-SubCell"/>
</dbReference>
<comment type="caution">
    <text evidence="10">The sequence shown here is derived from an EMBL/GenBank/DDBJ whole genome shotgun (WGS) entry which is preliminary data.</text>
</comment>
<dbReference type="PANTHER" id="PTHR48022:SF80">
    <property type="entry name" value="SUGAR TRANSPORTER, PUTATIVE (AFU_ORTHOLOGUE AFUA_3G12170)-RELATED"/>
    <property type="match status" value="1"/>
</dbReference>
<dbReference type="PROSITE" id="PS50850">
    <property type="entry name" value="MFS"/>
    <property type="match status" value="1"/>
</dbReference>
<dbReference type="InterPro" id="IPR003663">
    <property type="entry name" value="Sugar/inositol_transpt"/>
</dbReference>
<dbReference type="GO" id="GO:0005351">
    <property type="term" value="F:carbohydrate:proton symporter activity"/>
    <property type="evidence" value="ECO:0007669"/>
    <property type="project" value="TreeGrafter"/>
</dbReference>
<evidence type="ECO:0000259" key="9">
    <source>
        <dbReference type="PROSITE" id="PS50850"/>
    </source>
</evidence>
<feature type="transmembrane region" description="Helical" evidence="8">
    <location>
        <begin position="79"/>
        <end position="98"/>
    </location>
</feature>
<feature type="transmembrane region" description="Helical" evidence="8">
    <location>
        <begin position="48"/>
        <end position="67"/>
    </location>
</feature>
<evidence type="ECO:0000256" key="5">
    <source>
        <dbReference type="ARBA" id="ARBA00022989"/>
    </source>
</evidence>
<dbReference type="PROSITE" id="PS00216">
    <property type="entry name" value="SUGAR_TRANSPORT_1"/>
    <property type="match status" value="1"/>
</dbReference>
<evidence type="ECO:0000256" key="8">
    <source>
        <dbReference type="SAM" id="Phobius"/>
    </source>
</evidence>
<dbReference type="InterPro" id="IPR005828">
    <property type="entry name" value="MFS_sugar_transport-like"/>
</dbReference>
<dbReference type="PROSITE" id="PS00217">
    <property type="entry name" value="SUGAR_TRANSPORT_2"/>
    <property type="match status" value="1"/>
</dbReference>
<dbReference type="Gene3D" id="1.20.1250.20">
    <property type="entry name" value="MFS general substrate transporter like domains"/>
    <property type="match status" value="1"/>
</dbReference>
<dbReference type="NCBIfam" id="TIGR00879">
    <property type="entry name" value="SP"/>
    <property type="match status" value="1"/>
</dbReference>
<evidence type="ECO:0000313" key="11">
    <source>
        <dbReference type="Proteomes" id="UP001174694"/>
    </source>
</evidence>
<dbReference type="InterPro" id="IPR005829">
    <property type="entry name" value="Sugar_transporter_CS"/>
</dbReference>
<dbReference type="Pfam" id="PF00083">
    <property type="entry name" value="Sugar_tr"/>
    <property type="match status" value="1"/>
</dbReference>
<name>A0AA38VJS3_9PEZI</name>
<feature type="transmembrane region" description="Helical" evidence="8">
    <location>
        <begin position="259"/>
        <end position="280"/>
    </location>
</feature>
<sequence length="496" mass="54019">MGKAFNIGLACFAAIGSFLFGYDSGVMTDVIASENFLNFFDTTKTSSIVGAINSTFNGGAVFGALFGGVIMDKYGRRRTIGVGAVICTVGAILQAAAYHLAMVLIGRIIAGFSIGLLSMSVPVYQSETAHPKIRGLIVGLAQQMIGVGFIVSTWVGYGSAQMPDTSSFQWRFPLAFQAVPAALLAVGMVWFPESPRHLIATDRLEEGMAILRKLHYDGSNDDWIQSEFNEIKLTIDAEKSATAPGWLIMFKVPQWRRRLGLATLVQVFTQFTGINVIGYYQTIMYEALGFTGNKNLLVAGIYNCTGPLANLIFITFFIDRIGRKRPLIYGIIAISIALILEAAINSQNTDGSKDGLSIAGVAFLFCVTIIFSFSFGPVSWTYMSEVLPYQIRSKGSAFATGIGNWLVATFWAQVSPIALGDLGWKFYFLFVAFNVVITLPCLIFMFKETKGMSLEEIDLMFGDRALGMLANDIEKNKVGADKEAAAAHEELPEETV</sequence>
<evidence type="ECO:0000256" key="4">
    <source>
        <dbReference type="ARBA" id="ARBA00022692"/>
    </source>
</evidence>
<feature type="transmembrane region" description="Helical" evidence="8">
    <location>
        <begin position="395"/>
        <end position="414"/>
    </location>
</feature>
<dbReference type="PRINTS" id="PR00171">
    <property type="entry name" value="SUGRTRNSPORT"/>
</dbReference>
<comment type="similarity">
    <text evidence="2 7">Belongs to the major facilitator superfamily. Sugar transporter (TC 2.A.1.1) family.</text>
</comment>
<reference evidence="10" key="1">
    <citation type="submission" date="2022-07" db="EMBL/GenBank/DDBJ databases">
        <title>Fungi with potential for degradation of polypropylene.</title>
        <authorList>
            <person name="Gostincar C."/>
        </authorList>
    </citation>
    <scope>NUCLEOTIDE SEQUENCE</scope>
    <source>
        <strain evidence="10">EXF-13308</strain>
    </source>
</reference>